<evidence type="ECO:0000313" key="11">
    <source>
        <dbReference type="EMBL" id="KAL2721703.1"/>
    </source>
</evidence>
<evidence type="ECO:0000256" key="1">
    <source>
        <dbReference type="ARBA" id="ARBA00004479"/>
    </source>
</evidence>
<evidence type="ECO:0000256" key="4">
    <source>
        <dbReference type="ARBA" id="ARBA00022729"/>
    </source>
</evidence>
<accession>A0ABD2AM54</accession>
<dbReference type="InterPro" id="IPR039311">
    <property type="entry name" value="FAM187A/B"/>
</dbReference>
<name>A0ABD2AM54_VESMC</name>
<evidence type="ECO:0000259" key="10">
    <source>
        <dbReference type="PROSITE" id="PS50835"/>
    </source>
</evidence>
<comment type="subcellular location">
    <subcellularLocation>
        <location evidence="1">Membrane</location>
        <topology evidence="1">Single-pass type I membrane protein</topology>
    </subcellularLocation>
</comment>
<dbReference type="PANTHER" id="PTHR32178">
    <property type="entry name" value="FAM187"/>
    <property type="match status" value="1"/>
</dbReference>
<evidence type="ECO:0000256" key="2">
    <source>
        <dbReference type="ARBA" id="ARBA00008727"/>
    </source>
</evidence>
<comment type="similarity">
    <text evidence="2">Belongs to the FAM187 family.</text>
</comment>
<keyword evidence="4 9" id="KW-0732">Signal</keyword>
<dbReference type="Proteomes" id="UP001607303">
    <property type="component" value="Unassembled WGS sequence"/>
</dbReference>
<keyword evidence="5 8" id="KW-1133">Transmembrane helix</keyword>
<dbReference type="InterPro" id="IPR013151">
    <property type="entry name" value="Immunoglobulin_dom"/>
</dbReference>
<keyword evidence="6 8" id="KW-0472">Membrane</keyword>
<evidence type="ECO:0000256" key="7">
    <source>
        <dbReference type="ARBA" id="ARBA00023180"/>
    </source>
</evidence>
<dbReference type="Gene3D" id="2.60.40.10">
    <property type="entry name" value="Immunoglobulins"/>
    <property type="match status" value="2"/>
</dbReference>
<evidence type="ECO:0000256" key="9">
    <source>
        <dbReference type="SAM" id="SignalP"/>
    </source>
</evidence>
<evidence type="ECO:0000256" key="5">
    <source>
        <dbReference type="ARBA" id="ARBA00022989"/>
    </source>
</evidence>
<keyword evidence="7" id="KW-0325">Glycoprotein</keyword>
<dbReference type="InterPro" id="IPR036179">
    <property type="entry name" value="Ig-like_dom_sf"/>
</dbReference>
<gene>
    <name evidence="11" type="ORF">V1477_020523</name>
</gene>
<feature type="domain" description="Ig-like" evidence="10">
    <location>
        <begin position="268"/>
        <end position="384"/>
    </location>
</feature>
<dbReference type="GO" id="GO:0016020">
    <property type="term" value="C:membrane"/>
    <property type="evidence" value="ECO:0007669"/>
    <property type="project" value="UniProtKB-SubCell"/>
</dbReference>
<dbReference type="PROSITE" id="PS50835">
    <property type="entry name" value="IG_LIKE"/>
    <property type="match status" value="1"/>
</dbReference>
<dbReference type="InterPro" id="IPR003599">
    <property type="entry name" value="Ig_sub"/>
</dbReference>
<feature type="transmembrane region" description="Helical" evidence="8">
    <location>
        <begin position="397"/>
        <end position="419"/>
    </location>
</feature>
<feature type="signal peptide" evidence="9">
    <location>
        <begin position="1"/>
        <end position="18"/>
    </location>
</feature>
<dbReference type="EMBL" id="JAYRBN010000116">
    <property type="protein sequence ID" value="KAL2721703.1"/>
    <property type="molecule type" value="Genomic_DNA"/>
</dbReference>
<evidence type="ECO:0000256" key="3">
    <source>
        <dbReference type="ARBA" id="ARBA00022692"/>
    </source>
</evidence>
<feature type="chain" id="PRO_5044861551" description="Ig-like domain-containing protein" evidence="9">
    <location>
        <begin position="19"/>
        <end position="450"/>
    </location>
</feature>
<keyword evidence="12" id="KW-1185">Reference proteome</keyword>
<evidence type="ECO:0000256" key="8">
    <source>
        <dbReference type="SAM" id="Phobius"/>
    </source>
</evidence>
<dbReference type="SMART" id="SM00409">
    <property type="entry name" value="IG"/>
    <property type="match status" value="2"/>
</dbReference>
<sequence>MIFCISFIIFIYANNIFSIKTGDDNIYCREKNRLITSEDSDEYLLASAEINTMVNWVCCSNDNEEKQPKIWYYQDRLQTLPEKEVPLGMDNNVSYNRIYVTLDLSLIIKDIEKTDAGIYRCHGQEGQEEEYKFNYRIEPMLKDQRDTFIETGNITKWEEYRVINLLSVTTRFAISRMLDLVYLRQEGVILEVISEWGPWGPCEKCIHNKGVKTRRGYCRVKRQFDKTVILDHTSLLIKFFNKTPMLPCKSILLQEEFPLISSAVRYLPEFDLEEACKNCTKVRKKKKKGKKFKYRKQYVFLEGAHSAISCPESDLQSQIVWKKDSIVLKQGVSRSFRKTDTEARVMVDTFSTLYIIDITKDEEGNYTCYVDNVNMMQMKIIVVSQSKFFTLAFMRHMGYLGFILLLSSFCYCSGLIMACRRRDTFKVVLPEKKNDVEEESIPTICVGNEK</sequence>
<organism evidence="11 12">
    <name type="scientific">Vespula maculifrons</name>
    <name type="common">Eastern yellow jacket</name>
    <name type="synonym">Wasp</name>
    <dbReference type="NCBI Taxonomy" id="7453"/>
    <lineage>
        <taxon>Eukaryota</taxon>
        <taxon>Metazoa</taxon>
        <taxon>Ecdysozoa</taxon>
        <taxon>Arthropoda</taxon>
        <taxon>Hexapoda</taxon>
        <taxon>Insecta</taxon>
        <taxon>Pterygota</taxon>
        <taxon>Neoptera</taxon>
        <taxon>Endopterygota</taxon>
        <taxon>Hymenoptera</taxon>
        <taxon>Apocrita</taxon>
        <taxon>Aculeata</taxon>
        <taxon>Vespoidea</taxon>
        <taxon>Vespidae</taxon>
        <taxon>Vespinae</taxon>
        <taxon>Vespula</taxon>
    </lineage>
</organism>
<dbReference type="SUPFAM" id="SSF48726">
    <property type="entry name" value="Immunoglobulin"/>
    <property type="match status" value="2"/>
</dbReference>
<keyword evidence="3 8" id="KW-0812">Transmembrane</keyword>
<protein>
    <recommendedName>
        <fullName evidence="10">Ig-like domain-containing protein</fullName>
    </recommendedName>
</protein>
<dbReference type="Pfam" id="PF00047">
    <property type="entry name" value="ig"/>
    <property type="match status" value="1"/>
</dbReference>
<dbReference type="PANTHER" id="PTHR32178:SF6">
    <property type="entry name" value="IG-LIKE DOMAIN-CONTAINING PROTEIN"/>
    <property type="match status" value="1"/>
</dbReference>
<dbReference type="InterPro" id="IPR007110">
    <property type="entry name" value="Ig-like_dom"/>
</dbReference>
<dbReference type="CDD" id="cd00096">
    <property type="entry name" value="Ig"/>
    <property type="match status" value="1"/>
</dbReference>
<evidence type="ECO:0000256" key="6">
    <source>
        <dbReference type="ARBA" id="ARBA00023136"/>
    </source>
</evidence>
<comment type="caution">
    <text evidence="11">The sequence shown here is derived from an EMBL/GenBank/DDBJ whole genome shotgun (WGS) entry which is preliminary data.</text>
</comment>
<evidence type="ECO:0000313" key="12">
    <source>
        <dbReference type="Proteomes" id="UP001607303"/>
    </source>
</evidence>
<proteinExistence type="inferred from homology"/>
<dbReference type="InterPro" id="IPR013783">
    <property type="entry name" value="Ig-like_fold"/>
</dbReference>
<dbReference type="AlphaFoldDB" id="A0ABD2AM54"/>
<reference evidence="11 12" key="1">
    <citation type="journal article" date="2024" name="Ann. Entomol. Soc. Am.">
        <title>Genomic analyses of the southern and eastern yellowjacket wasps (Hymenoptera: Vespidae) reveal evolutionary signatures of social life.</title>
        <authorList>
            <person name="Catto M.A."/>
            <person name="Caine P.B."/>
            <person name="Orr S.E."/>
            <person name="Hunt B.G."/>
            <person name="Goodisman M.A.D."/>
        </authorList>
    </citation>
    <scope>NUCLEOTIDE SEQUENCE [LARGE SCALE GENOMIC DNA]</scope>
    <source>
        <strain evidence="11">232</strain>
        <tissue evidence="11">Head and thorax</tissue>
    </source>
</reference>